<reference evidence="1 2" key="1">
    <citation type="journal article" date="2021" name="BMC Biol.">
        <title>Horizontally acquired antibacterial genes associated with adaptive radiation of ladybird beetles.</title>
        <authorList>
            <person name="Li H.S."/>
            <person name="Tang X.F."/>
            <person name="Huang Y.H."/>
            <person name="Xu Z.Y."/>
            <person name="Chen M.L."/>
            <person name="Du X.Y."/>
            <person name="Qiu B.Y."/>
            <person name="Chen P.T."/>
            <person name="Zhang W."/>
            <person name="Slipinski A."/>
            <person name="Escalona H.E."/>
            <person name="Waterhouse R.M."/>
            <person name="Zwick A."/>
            <person name="Pang H."/>
        </authorList>
    </citation>
    <scope>NUCLEOTIDE SEQUENCE [LARGE SCALE GENOMIC DNA]</scope>
    <source>
        <strain evidence="1">SYSU2018</strain>
    </source>
</reference>
<accession>A0ABD2N6E7</accession>
<protein>
    <submittedName>
        <fullName evidence="1">Uncharacterized protein</fullName>
    </submittedName>
</protein>
<sequence>MYQLRLGINGRISQKTAKGRCLFLRRSNNHLEPIRKGKDRSVTIARKTLTPKSASNAIFARNSPARTTETPPLFQIHDIQLPPVT</sequence>
<dbReference type="AlphaFoldDB" id="A0ABD2N6E7"/>
<evidence type="ECO:0000313" key="1">
    <source>
        <dbReference type="EMBL" id="KAL3273791.1"/>
    </source>
</evidence>
<gene>
    <name evidence="1" type="ORF">HHI36_015219</name>
</gene>
<dbReference type="Proteomes" id="UP001516400">
    <property type="component" value="Unassembled WGS sequence"/>
</dbReference>
<organism evidence="1 2">
    <name type="scientific">Cryptolaemus montrouzieri</name>
    <dbReference type="NCBI Taxonomy" id="559131"/>
    <lineage>
        <taxon>Eukaryota</taxon>
        <taxon>Metazoa</taxon>
        <taxon>Ecdysozoa</taxon>
        <taxon>Arthropoda</taxon>
        <taxon>Hexapoda</taxon>
        <taxon>Insecta</taxon>
        <taxon>Pterygota</taxon>
        <taxon>Neoptera</taxon>
        <taxon>Endopterygota</taxon>
        <taxon>Coleoptera</taxon>
        <taxon>Polyphaga</taxon>
        <taxon>Cucujiformia</taxon>
        <taxon>Coccinelloidea</taxon>
        <taxon>Coccinellidae</taxon>
        <taxon>Scymninae</taxon>
        <taxon>Scymnini</taxon>
        <taxon>Cryptolaemus</taxon>
    </lineage>
</organism>
<dbReference type="EMBL" id="JABFTP020000062">
    <property type="protein sequence ID" value="KAL3273791.1"/>
    <property type="molecule type" value="Genomic_DNA"/>
</dbReference>
<keyword evidence="2" id="KW-1185">Reference proteome</keyword>
<proteinExistence type="predicted"/>
<comment type="caution">
    <text evidence="1">The sequence shown here is derived from an EMBL/GenBank/DDBJ whole genome shotgun (WGS) entry which is preliminary data.</text>
</comment>
<evidence type="ECO:0000313" key="2">
    <source>
        <dbReference type="Proteomes" id="UP001516400"/>
    </source>
</evidence>
<name>A0ABD2N6E7_9CUCU</name>